<proteinExistence type="inferred from homology"/>
<evidence type="ECO:0000256" key="3">
    <source>
        <dbReference type="SAM" id="SignalP"/>
    </source>
</evidence>
<dbReference type="InterPro" id="IPR007110">
    <property type="entry name" value="Ig-like_dom"/>
</dbReference>
<keyword evidence="6" id="KW-1185">Reference proteome</keyword>
<dbReference type="InterPro" id="IPR013783">
    <property type="entry name" value="Ig-like_fold"/>
</dbReference>
<dbReference type="PANTHER" id="PTHR16675:SF237">
    <property type="entry name" value="MHC CLASS I ANTIGEN TRANSCRIPT VARIANT 1-RELATED"/>
    <property type="match status" value="1"/>
</dbReference>
<dbReference type="InterPro" id="IPR011162">
    <property type="entry name" value="MHC_I/II-like_Ag-recog"/>
</dbReference>
<dbReference type="Proteomes" id="UP000257200">
    <property type="component" value="Unplaced"/>
</dbReference>
<reference evidence="5" key="2">
    <citation type="submission" date="2025-09" db="UniProtKB">
        <authorList>
            <consortium name="Ensembl"/>
        </authorList>
    </citation>
    <scope>IDENTIFICATION</scope>
</reference>
<accession>A0A3Q1EDM2</accession>
<dbReference type="PROSITE" id="PS50835">
    <property type="entry name" value="IG_LIKE"/>
    <property type="match status" value="1"/>
</dbReference>
<dbReference type="InterPro" id="IPR003597">
    <property type="entry name" value="Ig_C1-set"/>
</dbReference>
<dbReference type="Pfam" id="PF07654">
    <property type="entry name" value="C1-set"/>
    <property type="match status" value="1"/>
</dbReference>
<dbReference type="InterPro" id="IPR050208">
    <property type="entry name" value="MHC_class-I_related"/>
</dbReference>
<sequence length="311" mass="35106">VFLFLFMDILSVRVSGGVTVTGGVSGAATGGATGGATVTEFMAVVLVDEVETSYCDSTTRRALARICSGGNNMDRIHETSSRVIIGPWCLQTVFNLWLTTVCLLPLSGVHIYQRMDGCEWDDETEELRGFERHGYDGEDFLSFDLNTKTWISHTPKADTTKRKRDRHRSQNQYLKYFLTQKCPEQLLKYLDFGGSALLRTEFPSIFLLHKTSFSLISCLATGFYPNRANLFWRKDGEQLQEDVDHGELLPNHDGTFQMSVDLNIASIAYEDWWRYECVFQLSGVKEGMSITLDQALIRTKPGKTEIISECD</sequence>
<keyword evidence="3" id="KW-0732">Signal</keyword>
<dbReference type="InterPro" id="IPR036179">
    <property type="entry name" value="Ig-like_dom_sf"/>
</dbReference>
<dbReference type="GeneTree" id="ENSGT01120000271828"/>
<dbReference type="InterPro" id="IPR037055">
    <property type="entry name" value="MHC_I-like_Ag-recog_sf"/>
</dbReference>
<dbReference type="InterPro" id="IPR001039">
    <property type="entry name" value="MHC_I_a_a1/a2"/>
</dbReference>
<reference evidence="5" key="1">
    <citation type="submission" date="2025-08" db="UniProtKB">
        <authorList>
            <consortium name="Ensembl"/>
        </authorList>
    </citation>
    <scope>IDENTIFICATION</scope>
</reference>
<dbReference type="GO" id="GO:0006955">
    <property type="term" value="P:immune response"/>
    <property type="evidence" value="ECO:0007669"/>
    <property type="project" value="TreeGrafter"/>
</dbReference>
<evidence type="ECO:0000259" key="4">
    <source>
        <dbReference type="PROSITE" id="PS50835"/>
    </source>
</evidence>
<evidence type="ECO:0000313" key="6">
    <source>
        <dbReference type="Proteomes" id="UP000257200"/>
    </source>
</evidence>
<evidence type="ECO:0000313" key="5">
    <source>
        <dbReference type="Ensembl" id="ENSAPOP00000001688.1"/>
    </source>
</evidence>
<protein>
    <recommendedName>
        <fullName evidence="4">Ig-like domain-containing protein</fullName>
    </recommendedName>
</protein>
<dbReference type="InterPro" id="IPR011161">
    <property type="entry name" value="MHC_I-like_Ag-recog"/>
</dbReference>
<dbReference type="Pfam" id="PF00129">
    <property type="entry name" value="MHC_I"/>
    <property type="match status" value="1"/>
</dbReference>
<dbReference type="AlphaFoldDB" id="A0A3Q1EDM2"/>
<dbReference type="SUPFAM" id="SSF54452">
    <property type="entry name" value="MHC antigen-recognition domain"/>
    <property type="match status" value="1"/>
</dbReference>
<feature type="chain" id="PRO_5018722904" description="Ig-like domain-containing protein" evidence="3">
    <location>
        <begin position="18"/>
        <end position="311"/>
    </location>
</feature>
<feature type="signal peptide" evidence="3">
    <location>
        <begin position="1"/>
        <end position="17"/>
    </location>
</feature>
<name>A0A3Q1EDM2_9TELE</name>
<dbReference type="Gene3D" id="2.60.40.10">
    <property type="entry name" value="Immunoglobulins"/>
    <property type="match status" value="1"/>
</dbReference>
<dbReference type="Ensembl" id="ENSAPOT00000014731.1">
    <property type="protein sequence ID" value="ENSAPOP00000001688.1"/>
    <property type="gene ID" value="ENSAPOG00000003149.1"/>
</dbReference>
<dbReference type="Gene3D" id="3.30.500.10">
    <property type="entry name" value="MHC class I-like antigen recognition-like"/>
    <property type="match status" value="1"/>
</dbReference>
<dbReference type="PANTHER" id="PTHR16675">
    <property type="entry name" value="MHC CLASS I-RELATED"/>
    <property type="match status" value="1"/>
</dbReference>
<dbReference type="InParanoid" id="A0A3Q1EDM2"/>
<dbReference type="GO" id="GO:0009897">
    <property type="term" value="C:external side of plasma membrane"/>
    <property type="evidence" value="ECO:0007669"/>
    <property type="project" value="TreeGrafter"/>
</dbReference>
<keyword evidence="1" id="KW-0325">Glycoprotein</keyword>
<dbReference type="PRINTS" id="PR01638">
    <property type="entry name" value="MHCCLASSI"/>
</dbReference>
<dbReference type="SUPFAM" id="SSF48726">
    <property type="entry name" value="Immunoglobulin"/>
    <property type="match status" value="1"/>
</dbReference>
<evidence type="ECO:0000256" key="2">
    <source>
        <dbReference type="RuleBase" id="RU004439"/>
    </source>
</evidence>
<dbReference type="SMART" id="SM00407">
    <property type="entry name" value="IGc1"/>
    <property type="match status" value="1"/>
</dbReference>
<dbReference type="GO" id="GO:0005615">
    <property type="term" value="C:extracellular space"/>
    <property type="evidence" value="ECO:0007669"/>
    <property type="project" value="TreeGrafter"/>
</dbReference>
<feature type="domain" description="Ig-like" evidence="4">
    <location>
        <begin position="216"/>
        <end position="291"/>
    </location>
</feature>
<evidence type="ECO:0000256" key="1">
    <source>
        <dbReference type="ARBA" id="ARBA00023180"/>
    </source>
</evidence>
<comment type="similarity">
    <text evidence="2">Belongs to the MHC class I family.</text>
</comment>
<organism evidence="5 6">
    <name type="scientific">Acanthochromis polyacanthus</name>
    <name type="common">spiny chromis</name>
    <dbReference type="NCBI Taxonomy" id="80966"/>
    <lineage>
        <taxon>Eukaryota</taxon>
        <taxon>Metazoa</taxon>
        <taxon>Chordata</taxon>
        <taxon>Craniata</taxon>
        <taxon>Vertebrata</taxon>
        <taxon>Euteleostomi</taxon>
        <taxon>Actinopterygii</taxon>
        <taxon>Neopterygii</taxon>
        <taxon>Teleostei</taxon>
        <taxon>Neoteleostei</taxon>
        <taxon>Acanthomorphata</taxon>
        <taxon>Ovalentaria</taxon>
        <taxon>Pomacentridae</taxon>
        <taxon>Acanthochromis</taxon>
    </lineage>
</organism>